<sequence>MSKNCGYAIIGAVNYRKGSALLCLIKPYLHSSTIGSQVQFHSHPQIGSNDVERAQDSLNRMTQMRPSPHIDRFNELLTIIAKNGDYTTTLSFSKVAVPGDPEETEEKRKRGVRSCDSIAPLHIVFEALFTHEGHVGEGEAVLVRVEEGEAAVVFLDELEVLGVVVVVDLEEGVVVGMVNAFLGGNEDVNDGEDLVEAVKQRVGFSAMPRTVPMCSIFLPKRVLMCSMSSFWCAHVPR</sequence>
<evidence type="ECO:0000313" key="2">
    <source>
        <dbReference type="Proteomes" id="UP000828048"/>
    </source>
</evidence>
<keyword evidence="2" id="KW-1185">Reference proteome</keyword>
<evidence type="ECO:0000313" key="1">
    <source>
        <dbReference type="EMBL" id="KAH7844221.1"/>
    </source>
</evidence>
<dbReference type="EMBL" id="CM037151">
    <property type="protein sequence ID" value="KAH7844221.1"/>
    <property type="molecule type" value="Genomic_DNA"/>
</dbReference>
<dbReference type="Proteomes" id="UP000828048">
    <property type="component" value="Chromosome 1"/>
</dbReference>
<reference evidence="1 2" key="1">
    <citation type="journal article" date="2021" name="Hortic Res">
        <title>High-quality reference genome and annotation aids understanding of berry development for evergreen blueberry (Vaccinium darrowii).</title>
        <authorList>
            <person name="Yu J."/>
            <person name="Hulse-Kemp A.M."/>
            <person name="Babiker E."/>
            <person name="Staton M."/>
        </authorList>
    </citation>
    <scope>NUCLEOTIDE SEQUENCE [LARGE SCALE GENOMIC DNA]</scope>
    <source>
        <strain evidence="2">cv. NJ 8807/NJ 8810</strain>
        <tissue evidence="1">Young leaf</tissue>
    </source>
</reference>
<protein>
    <submittedName>
        <fullName evidence="1">Uncharacterized protein</fullName>
    </submittedName>
</protein>
<name>A0ACB7XT34_9ERIC</name>
<proteinExistence type="predicted"/>
<organism evidence="1 2">
    <name type="scientific">Vaccinium darrowii</name>
    <dbReference type="NCBI Taxonomy" id="229202"/>
    <lineage>
        <taxon>Eukaryota</taxon>
        <taxon>Viridiplantae</taxon>
        <taxon>Streptophyta</taxon>
        <taxon>Embryophyta</taxon>
        <taxon>Tracheophyta</taxon>
        <taxon>Spermatophyta</taxon>
        <taxon>Magnoliopsida</taxon>
        <taxon>eudicotyledons</taxon>
        <taxon>Gunneridae</taxon>
        <taxon>Pentapetalae</taxon>
        <taxon>asterids</taxon>
        <taxon>Ericales</taxon>
        <taxon>Ericaceae</taxon>
        <taxon>Vaccinioideae</taxon>
        <taxon>Vaccinieae</taxon>
        <taxon>Vaccinium</taxon>
    </lineage>
</organism>
<accession>A0ACB7XT34</accession>
<gene>
    <name evidence="1" type="ORF">Vadar_025625</name>
</gene>
<comment type="caution">
    <text evidence="1">The sequence shown here is derived from an EMBL/GenBank/DDBJ whole genome shotgun (WGS) entry which is preliminary data.</text>
</comment>